<proteinExistence type="inferred from homology"/>
<evidence type="ECO:0000313" key="8">
    <source>
        <dbReference type="Proteomes" id="UP000186785"/>
    </source>
</evidence>
<comment type="caution">
    <text evidence="7">The sequence shown here is derived from an EMBL/GenBank/DDBJ whole genome shotgun (WGS) entry which is preliminary data.</text>
</comment>
<dbReference type="Gene3D" id="3.40.800.10">
    <property type="entry name" value="Ureohydrolase domain"/>
    <property type="match status" value="1"/>
</dbReference>
<dbReference type="GO" id="GO:0005737">
    <property type="term" value="C:cytoplasm"/>
    <property type="evidence" value="ECO:0007669"/>
    <property type="project" value="TreeGrafter"/>
</dbReference>
<dbReference type="PROSITE" id="PS51409">
    <property type="entry name" value="ARGINASE_2"/>
    <property type="match status" value="1"/>
</dbReference>
<dbReference type="RefSeq" id="WP_073708424.1">
    <property type="nucleotide sequence ID" value="NZ_MQSV01000001.1"/>
</dbReference>
<name>A0A1Q5PPT0_9ACTO</name>
<dbReference type="PANTHER" id="PTHR43782">
    <property type="entry name" value="ARGINASE"/>
    <property type="match status" value="1"/>
</dbReference>
<evidence type="ECO:0000256" key="1">
    <source>
        <dbReference type="ARBA" id="ARBA00022723"/>
    </source>
</evidence>
<keyword evidence="8" id="KW-1185">Reference proteome</keyword>
<organism evidence="7 8">
    <name type="scientific">Boudabousia liubingyangii</name>
    <dbReference type="NCBI Taxonomy" id="1921764"/>
    <lineage>
        <taxon>Bacteria</taxon>
        <taxon>Bacillati</taxon>
        <taxon>Actinomycetota</taxon>
        <taxon>Actinomycetes</taxon>
        <taxon>Actinomycetales</taxon>
        <taxon>Actinomycetaceae</taxon>
        <taxon>Boudabousia</taxon>
    </lineage>
</organism>
<evidence type="ECO:0000256" key="4">
    <source>
        <dbReference type="ARBA" id="ARBA00047391"/>
    </source>
</evidence>
<evidence type="ECO:0000313" key="7">
    <source>
        <dbReference type="EMBL" id="OKL49533.1"/>
    </source>
</evidence>
<comment type="similarity">
    <text evidence="5 6">Belongs to the arginase family.</text>
</comment>
<dbReference type="GO" id="GO:0030145">
    <property type="term" value="F:manganese ion binding"/>
    <property type="evidence" value="ECO:0007669"/>
    <property type="project" value="TreeGrafter"/>
</dbReference>
<accession>A0A1Q5PPT0</accession>
<dbReference type="InterPro" id="IPR006035">
    <property type="entry name" value="Ureohydrolase"/>
</dbReference>
<evidence type="ECO:0008006" key="9">
    <source>
        <dbReference type="Google" id="ProtNLM"/>
    </source>
</evidence>
<protein>
    <recommendedName>
        <fullName evidence="9">Arginase</fullName>
    </recommendedName>
</protein>
<evidence type="ECO:0000256" key="2">
    <source>
        <dbReference type="ARBA" id="ARBA00022801"/>
    </source>
</evidence>
<dbReference type="PROSITE" id="PS01053">
    <property type="entry name" value="ARGINASE_1"/>
    <property type="match status" value="1"/>
</dbReference>
<dbReference type="InterPro" id="IPR020855">
    <property type="entry name" value="Ureohydrolase_Mn_BS"/>
</dbReference>
<dbReference type="Pfam" id="PF00491">
    <property type="entry name" value="Arginase"/>
    <property type="match status" value="1"/>
</dbReference>
<dbReference type="EMBL" id="MQSV01000001">
    <property type="protein sequence ID" value="OKL49533.1"/>
    <property type="molecule type" value="Genomic_DNA"/>
</dbReference>
<dbReference type="STRING" id="1921764.BSR28_01710"/>
<gene>
    <name evidence="7" type="ORF">BSR29_00825</name>
</gene>
<evidence type="ECO:0000256" key="3">
    <source>
        <dbReference type="ARBA" id="ARBA00023211"/>
    </source>
</evidence>
<evidence type="ECO:0000256" key="5">
    <source>
        <dbReference type="PROSITE-ProRule" id="PRU00742"/>
    </source>
</evidence>
<dbReference type="OrthoDB" id="7331788at2"/>
<dbReference type="GO" id="GO:0004053">
    <property type="term" value="F:arginase activity"/>
    <property type="evidence" value="ECO:0007669"/>
    <property type="project" value="UniProtKB-EC"/>
</dbReference>
<dbReference type="InterPro" id="IPR023696">
    <property type="entry name" value="Ureohydrolase_dom_sf"/>
</dbReference>
<comment type="catalytic activity">
    <reaction evidence="4">
        <text>L-arginine + H2O = urea + L-ornithine</text>
        <dbReference type="Rhea" id="RHEA:20569"/>
        <dbReference type="ChEBI" id="CHEBI:15377"/>
        <dbReference type="ChEBI" id="CHEBI:16199"/>
        <dbReference type="ChEBI" id="CHEBI:32682"/>
        <dbReference type="ChEBI" id="CHEBI:46911"/>
        <dbReference type="EC" id="3.5.3.1"/>
    </reaction>
</comment>
<evidence type="ECO:0000256" key="6">
    <source>
        <dbReference type="RuleBase" id="RU003684"/>
    </source>
</evidence>
<keyword evidence="2 6" id="KW-0378">Hydrolase</keyword>
<sequence>MSDHQNNQPAEHVAPEVKIFSSGLRLGTGRTGDSGAANAVLSGGMDRLLATRLQVKALDYTPVELPHVTEDQIHQDHPRLKYLEPIRQHDFKLKDGVFNALQEGKIPFTIGGDHAIAIGTLAGVLEHSASEGKQVFALWFDAHTDINTPSGSESGNVHGVPLAVAQGHTEGLFEDFYPSQHFVQGPHSAFVGVRSIDPPEEELAQQAGMHLFRASRLKEIGPEWPVQIAEEVSELYRNSGASHFHFSFDLDGVDPSVAPSVFTDVPGGPSLAQALRFVEELMARVRVDSMDFVEFDPALDNAAGDGLRAAQMVVSKLVEGLRK</sequence>
<dbReference type="Proteomes" id="UP000186785">
    <property type="component" value="Unassembled WGS sequence"/>
</dbReference>
<dbReference type="AlphaFoldDB" id="A0A1Q5PPT0"/>
<dbReference type="PANTHER" id="PTHR43782:SF3">
    <property type="entry name" value="ARGINASE"/>
    <property type="match status" value="1"/>
</dbReference>
<dbReference type="PRINTS" id="PR00116">
    <property type="entry name" value="ARGINASE"/>
</dbReference>
<dbReference type="SUPFAM" id="SSF52768">
    <property type="entry name" value="Arginase/deacetylase"/>
    <property type="match status" value="1"/>
</dbReference>
<keyword evidence="1" id="KW-0479">Metal-binding</keyword>
<keyword evidence="3" id="KW-0464">Manganese</keyword>
<reference evidence="7 8" key="1">
    <citation type="submission" date="2016-11" db="EMBL/GenBank/DDBJ databases">
        <title>Actinomyces gypaetusis sp. nov. isolated from the vulture Gypaetus barbatus in Qinghai Tibet Plateau China.</title>
        <authorList>
            <person name="Meng X."/>
        </authorList>
    </citation>
    <scope>NUCLEOTIDE SEQUENCE [LARGE SCALE GENOMIC DNA]</scope>
    <source>
        <strain evidence="7 8">VUL4_2</strain>
    </source>
</reference>